<reference evidence="1 2" key="1">
    <citation type="submission" date="2019-12" db="EMBL/GenBank/DDBJ databases">
        <authorList>
            <person name="Alioto T."/>
            <person name="Alioto T."/>
            <person name="Gomez Garrido J."/>
        </authorList>
    </citation>
    <scope>NUCLEOTIDE SEQUENCE [LARGE SCALE GENOMIC DNA]</scope>
</reference>
<proteinExistence type="predicted"/>
<name>A0A8S0QG43_OLEEU</name>
<evidence type="ECO:0000313" key="2">
    <source>
        <dbReference type="Proteomes" id="UP000594638"/>
    </source>
</evidence>
<dbReference type="AlphaFoldDB" id="A0A8S0QG43"/>
<gene>
    <name evidence="1" type="ORF">OLEA9_A036034</name>
</gene>
<dbReference type="EMBL" id="CACTIH010001853">
    <property type="protein sequence ID" value="CAA2966125.1"/>
    <property type="molecule type" value="Genomic_DNA"/>
</dbReference>
<organism evidence="1 2">
    <name type="scientific">Olea europaea subsp. europaea</name>
    <dbReference type="NCBI Taxonomy" id="158383"/>
    <lineage>
        <taxon>Eukaryota</taxon>
        <taxon>Viridiplantae</taxon>
        <taxon>Streptophyta</taxon>
        <taxon>Embryophyta</taxon>
        <taxon>Tracheophyta</taxon>
        <taxon>Spermatophyta</taxon>
        <taxon>Magnoliopsida</taxon>
        <taxon>eudicotyledons</taxon>
        <taxon>Gunneridae</taxon>
        <taxon>Pentapetalae</taxon>
        <taxon>asterids</taxon>
        <taxon>lamiids</taxon>
        <taxon>Lamiales</taxon>
        <taxon>Oleaceae</taxon>
        <taxon>Oleeae</taxon>
        <taxon>Olea</taxon>
    </lineage>
</organism>
<sequence length="210" mass="23363">MDIESNRVFFILGVHRCCQSSSPVSPSFSLVKGSGGHSLFPFVETTASVSKVIKNYVTLEDSKHDMVSESDLFSSNENLKACDIVVNAEHFYQSPNELKHNAEKFMDDESVFGFCLMPVGQENYNAIRVEKHSNFEVLSCEKVDSAPIPSISTETWSDQIKGSKRRVLIADGGKDEVEEVAPGSIGEYTLDGKYSFRTIGRAIIKHIRML</sequence>
<comment type="caution">
    <text evidence="1">The sequence shown here is derived from an EMBL/GenBank/DDBJ whole genome shotgun (WGS) entry which is preliminary data.</text>
</comment>
<keyword evidence="2" id="KW-1185">Reference proteome</keyword>
<dbReference type="OrthoDB" id="910869at2759"/>
<dbReference type="Gramene" id="OE9A036034T1">
    <property type="protein sequence ID" value="OE9A036034C1"/>
    <property type="gene ID" value="OE9A036034"/>
</dbReference>
<accession>A0A8S0QG43</accession>
<evidence type="ECO:0000313" key="1">
    <source>
        <dbReference type="EMBL" id="CAA2966125.1"/>
    </source>
</evidence>
<dbReference type="Proteomes" id="UP000594638">
    <property type="component" value="Unassembled WGS sequence"/>
</dbReference>
<protein>
    <submittedName>
        <fullName evidence="1">Uncharacterized protein</fullName>
    </submittedName>
</protein>